<dbReference type="GO" id="GO:0019634">
    <property type="term" value="P:organic phosphonate metabolic process"/>
    <property type="evidence" value="ECO:0007669"/>
    <property type="project" value="InterPro"/>
</dbReference>
<dbReference type="Pfam" id="PF06754">
    <property type="entry name" value="PhnG"/>
    <property type="match status" value="1"/>
</dbReference>
<organism evidence="2 3">
    <name type="scientific">Glaciihabitans tibetensis</name>
    <dbReference type="NCBI Taxonomy" id="1266600"/>
    <lineage>
        <taxon>Bacteria</taxon>
        <taxon>Bacillati</taxon>
        <taxon>Actinomycetota</taxon>
        <taxon>Actinomycetes</taxon>
        <taxon>Micrococcales</taxon>
        <taxon>Microbacteriaceae</taxon>
        <taxon>Glaciihabitans</taxon>
    </lineage>
</organism>
<feature type="region of interest" description="Disordered" evidence="1">
    <location>
        <begin position="1"/>
        <end position="63"/>
    </location>
</feature>
<evidence type="ECO:0000256" key="1">
    <source>
        <dbReference type="SAM" id="MobiDB-lite"/>
    </source>
</evidence>
<sequence>MEDIDSASGFSADRSSADRGSADKSSADKSSADELSVNERSANESTVNERSVNERSANESSVGDRTIVDRIVVDRRRAARVLSGAAPAELAELWAAWDEQPEVTYLRGPEAGLVMVQGRVGGTGDRFNLGEATVTRATVMLHGAGVDEVSGTSYVLGSHPEHAGLAAVFDALLAAPAQRDRVLAGVIEPLERRQTERDAAAQADARSTVVDFFTVAREHE</sequence>
<feature type="compositionally biased region" description="Basic and acidic residues" evidence="1">
    <location>
        <begin position="15"/>
        <end position="32"/>
    </location>
</feature>
<evidence type="ECO:0000313" key="3">
    <source>
        <dbReference type="Proteomes" id="UP000237983"/>
    </source>
</evidence>
<keyword evidence="3" id="KW-1185">Reference proteome</keyword>
<dbReference type="NCBIfam" id="TIGR03293">
    <property type="entry name" value="PhnG_redo"/>
    <property type="match status" value="1"/>
</dbReference>
<gene>
    <name evidence="2" type="ORF">B0I08_104324</name>
</gene>
<feature type="compositionally biased region" description="Polar residues" evidence="1">
    <location>
        <begin position="38"/>
        <end position="50"/>
    </location>
</feature>
<evidence type="ECO:0000313" key="2">
    <source>
        <dbReference type="EMBL" id="PRY68621.1"/>
    </source>
</evidence>
<reference evidence="2 3" key="1">
    <citation type="submission" date="2018-03" db="EMBL/GenBank/DDBJ databases">
        <title>Genomic Encyclopedia of Type Strains, Phase III (KMG-III): the genomes of soil and plant-associated and newly described type strains.</title>
        <authorList>
            <person name="Whitman W."/>
        </authorList>
    </citation>
    <scope>NUCLEOTIDE SEQUENCE [LARGE SCALE GENOMIC DNA]</scope>
    <source>
        <strain evidence="2 3">CGMCC 1.12484</strain>
    </source>
</reference>
<name>A0A2T0VEL0_9MICO</name>
<dbReference type="GO" id="GO:0015716">
    <property type="term" value="P:organic phosphonate transport"/>
    <property type="evidence" value="ECO:0007669"/>
    <property type="project" value="InterPro"/>
</dbReference>
<proteinExistence type="predicted"/>
<dbReference type="EMBL" id="PVTL01000004">
    <property type="protein sequence ID" value="PRY68621.1"/>
    <property type="molecule type" value="Genomic_DNA"/>
</dbReference>
<accession>A0A2T0VEL0</accession>
<comment type="caution">
    <text evidence="2">The sequence shown here is derived from an EMBL/GenBank/DDBJ whole genome shotgun (WGS) entry which is preliminary data.</text>
</comment>
<dbReference type="AlphaFoldDB" id="A0A2T0VEL0"/>
<protein>
    <submittedName>
        <fullName evidence="2">Alpha-D-ribose 1-methylphosphonate 5-triphosphate synthase subunit PhnG</fullName>
    </submittedName>
</protein>
<dbReference type="InterPro" id="IPR009609">
    <property type="entry name" value="Phosphonate_metab_PhnG"/>
</dbReference>
<dbReference type="Proteomes" id="UP000237983">
    <property type="component" value="Unassembled WGS sequence"/>
</dbReference>